<protein>
    <recommendedName>
        <fullName evidence="3">Transposase</fullName>
    </recommendedName>
</protein>
<comment type="caution">
    <text evidence="1">The sequence shown here is derived from an EMBL/GenBank/DDBJ whole genome shotgun (WGS) entry which is preliminary data.</text>
</comment>
<keyword evidence="2" id="KW-1185">Reference proteome</keyword>
<name>A0A3D8K1J3_9BURK</name>
<evidence type="ECO:0000313" key="2">
    <source>
        <dbReference type="Proteomes" id="UP000256838"/>
    </source>
</evidence>
<dbReference type="OrthoDB" id="8967235at2"/>
<gene>
    <name evidence="1" type="ORF">DWV00_11855</name>
</gene>
<dbReference type="RefSeq" id="WP_115533747.1">
    <property type="nucleotide sequence ID" value="NZ_QRGA01000006.1"/>
</dbReference>
<sequence>MDAEVYKGYSIWGHAIRQGHEYAASGTVTRNSKLVETSGVLGHFESDDEAQAVGLNWCRAWVDSHD</sequence>
<accession>A0A3D8K1J3</accession>
<reference evidence="1 2" key="1">
    <citation type="submission" date="2018-08" db="EMBL/GenBank/DDBJ databases">
        <title>Paraburkholderia sp. DHOM06 isolated from forest soil.</title>
        <authorList>
            <person name="Gao Z.-H."/>
            <person name="Qiu L.-H."/>
        </authorList>
    </citation>
    <scope>NUCLEOTIDE SEQUENCE [LARGE SCALE GENOMIC DNA]</scope>
    <source>
        <strain evidence="1 2">DHOM06</strain>
    </source>
</reference>
<dbReference type="AlphaFoldDB" id="A0A3D8K1J3"/>
<dbReference type="Proteomes" id="UP000256838">
    <property type="component" value="Unassembled WGS sequence"/>
</dbReference>
<evidence type="ECO:0008006" key="3">
    <source>
        <dbReference type="Google" id="ProtNLM"/>
    </source>
</evidence>
<proteinExistence type="predicted"/>
<dbReference type="EMBL" id="QRGA01000006">
    <property type="protein sequence ID" value="RDU98932.1"/>
    <property type="molecule type" value="Genomic_DNA"/>
</dbReference>
<evidence type="ECO:0000313" key="1">
    <source>
        <dbReference type="EMBL" id="RDU98932.1"/>
    </source>
</evidence>
<organism evidence="1 2">
    <name type="scientific">Trinickia dinghuensis</name>
    <dbReference type="NCBI Taxonomy" id="2291023"/>
    <lineage>
        <taxon>Bacteria</taxon>
        <taxon>Pseudomonadati</taxon>
        <taxon>Pseudomonadota</taxon>
        <taxon>Betaproteobacteria</taxon>
        <taxon>Burkholderiales</taxon>
        <taxon>Burkholderiaceae</taxon>
        <taxon>Trinickia</taxon>
    </lineage>
</organism>